<sequence>MKTAAPALPRHRTIFAVDIEASTSRTNPGRARFREQMYELLENVLLDSGIDKRHRDHLDRGDGAVYLVRPVDDLPKTRLLDSVIPRMIQRLTELQAEQPENSFRMRVAIHAGEVHNDHLGWYGEDLDITFRLLNSPRVKKILKQSNAPLVLVVSEEIYVKVIRHGYDGIDQRTFNQTVQVSMAGRRQRGYVQAPAALTA</sequence>
<accession>A0ABW3M9X8</accession>
<dbReference type="EMBL" id="JBHTIS010001039">
    <property type="protein sequence ID" value="MFD1047363.1"/>
    <property type="molecule type" value="Genomic_DNA"/>
</dbReference>
<gene>
    <name evidence="1" type="ORF">ACFQ1S_18350</name>
</gene>
<dbReference type="Gene3D" id="3.30.70.1230">
    <property type="entry name" value="Nucleotide cyclase"/>
    <property type="match status" value="1"/>
</dbReference>
<keyword evidence="2" id="KW-1185">Reference proteome</keyword>
<name>A0ABW3M9X8_9PSEU</name>
<reference evidence="2" key="1">
    <citation type="journal article" date="2019" name="Int. J. Syst. Evol. Microbiol.">
        <title>The Global Catalogue of Microorganisms (GCM) 10K type strain sequencing project: providing services to taxonomists for standard genome sequencing and annotation.</title>
        <authorList>
            <consortium name="The Broad Institute Genomics Platform"/>
            <consortium name="The Broad Institute Genome Sequencing Center for Infectious Disease"/>
            <person name="Wu L."/>
            <person name="Ma J."/>
        </authorList>
    </citation>
    <scope>NUCLEOTIDE SEQUENCE [LARGE SCALE GENOMIC DNA]</scope>
    <source>
        <strain evidence="2">JCM 31486</strain>
    </source>
</reference>
<evidence type="ECO:0000313" key="1">
    <source>
        <dbReference type="EMBL" id="MFD1047363.1"/>
    </source>
</evidence>
<evidence type="ECO:0008006" key="3">
    <source>
        <dbReference type="Google" id="ProtNLM"/>
    </source>
</evidence>
<dbReference type="Proteomes" id="UP001597045">
    <property type="component" value="Unassembled WGS sequence"/>
</dbReference>
<dbReference type="InterPro" id="IPR029787">
    <property type="entry name" value="Nucleotide_cyclase"/>
</dbReference>
<proteinExistence type="predicted"/>
<comment type="caution">
    <text evidence="1">The sequence shown here is derived from an EMBL/GenBank/DDBJ whole genome shotgun (WGS) entry which is preliminary data.</text>
</comment>
<protein>
    <recommendedName>
        <fullName evidence="3">Guanylate cyclase domain-containing protein</fullName>
    </recommendedName>
</protein>
<organism evidence="1 2">
    <name type="scientific">Kibdelosporangium lantanae</name>
    <dbReference type="NCBI Taxonomy" id="1497396"/>
    <lineage>
        <taxon>Bacteria</taxon>
        <taxon>Bacillati</taxon>
        <taxon>Actinomycetota</taxon>
        <taxon>Actinomycetes</taxon>
        <taxon>Pseudonocardiales</taxon>
        <taxon>Pseudonocardiaceae</taxon>
        <taxon>Kibdelosporangium</taxon>
    </lineage>
</organism>
<evidence type="ECO:0000313" key="2">
    <source>
        <dbReference type="Proteomes" id="UP001597045"/>
    </source>
</evidence>